<dbReference type="AlphaFoldDB" id="A0A6P6D394"/>
<dbReference type="GO" id="GO:0012505">
    <property type="term" value="C:endomembrane system"/>
    <property type="evidence" value="ECO:0007669"/>
    <property type="project" value="UniProtKB-SubCell"/>
</dbReference>
<keyword evidence="7" id="KW-0472">Membrane</keyword>
<keyword evidence="6" id="KW-0106">Calcium</keyword>
<comment type="subcellular location">
    <subcellularLocation>
        <location evidence="2">Cytoplasm</location>
    </subcellularLocation>
    <subcellularLocation>
        <location evidence="1">Endomembrane system</location>
    </subcellularLocation>
</comment>
<dbReference type="SUPFAM" id="SSF47473">
    <property type="entry name" value="EF-hand"/>
    <property type="match status" value="1"/>
</dbReference>
<evidence type="ECO:0000256" key="7">
    <source>
        <dbReference type="ARBA" id="ARBA00023136"/>
    </source>
</evidence>
<evidence type="ECO:0000256" key="5">
    <source>
        <dbReference type="ARBA" id="ARBA00022737"/>
    </source>
</evidence>
<feature type="domain" description="EF-hand" evidence="8">
    <location>
        <begin position="63"/>
        <end position="98"/>
    </location>
</feature>
<evidence type="ECO:0000256" key="6">
    <source>
        <dbReference type="ARBA" id="ARBA00022837"/>
    </source>
</evidence>
<evidence type="ECO:0000256" key="3">
    <source>
        <dbReference type="ARBA" id="ARBA00022490"/>
    </source>
</evidence>
<evidence type="ECO:0000313" key="9">
    <source>
        <dbReference type="Proteomes" id="UP000515202"/>
    </source>
</evidence>
<accession>A0A6P6D394</accession>
<dbReference type="PROSITE" id="PS50222">
    <property type="entry name" value="EF_HAND_2"/>
    <property type="match status" value="1"/>
</dbReference>
<dbReference type="KEGG" id="pvp:111746871"/>
<evidence type="ECO:0000259" key="8">
    <source>
        <dbReference type="PROSITE" id="PS50222"/>
    </source>
</evidence>
<evidence type="ECO:0000256" key="2">
    <source>
        <dbReference type="ARBA" id="ARBA00004496"/>
    </source>
</evidence>
<dbReference type="InterPro" id="IPR018247">
    <property type="entry name" value="EF_Hand_1_Ca_BS"/>
</dbReference>
<proteinExistence type="predicted"/>
<keyword evidence="5" id="KW-0677">Repeat</keyword>
<dbReference type="PROSITE" id="PS00018">
    <property type="entry name" value="EF_HAND_1"/>
    <property type="match status" value="1"/>
</dbReference>
<organism evidence="9 10">
    <name type="scientific">Pteropus vampyrus</name>
    <name type="common">Large flying fox</name>
    <dbReference type="NCBI Taxonomy" id="132908"/>
    <lineage>
        <taxon>Eukaryota</taxon>
        <taxon>Metazoa</taxon>
        <taxon>Chordata</taxon>
        <taxon>Craniata</taxon>
        <taxon>Vertebrata</taxon>
        <taxon>Euteleostomi</taxon>
        <taxon>Mammalia</taxon>
        <taxon>Eutheria</taxon>
        <taxon>Laurasiatheria</taxon>
        <taxon>Chiroptera</taxon>
        <taxon>Yinpterochiroptera</taxon>
        <taxon>Pteropodoidea</taxon>
        <taxon>Pteropodidae</taxon>
        <taxon>Pteropodinae</taxon>
        <taxon>Pteropus</taxon>
    </lineage>
</organism>
<dbReference type="Gene3D" id="1.10.238.10">
    <property type="entry name" value="EF-hand"/>
    <property type="match status" value="1"/>
</dbReference>
<dbReference type="InterPro" id="IPR011992">
    <property type="entry name" value="EF-hand-dom_pair"/>
</dbReference>
<keyword evidence="9" id="KW-1185">Reference proteome</keyword>
<evidence type="ECO:0000256" key="4">
    <source>
        <dbReference type="ARBA" id="ARBA00022723"/>
    </source>
</evidence>
<dbReference type="GeneID" id="111746871"/>
<dbReference type="GO" id="GO:0005509">
    <property type="term" value="F:calcium ion binding"/>
    <property type="evidence" value="ECO:0007669"/>
    <property type="project" value="InterPro"/>
</dbReference>
<dbReference type="PANTHER" id="PTHR46735:SF3">
    <property type="entry name" value="CALPAIN SMALL SUBUNIT 1-RELATED"/>
    <property type="match status" value="1"/>
</dbReference>
<evidence type="ECO:0000256" key="1">
    <source>
        <dbReference type="ARBA" id="ARBA00004308"/>
    </source>
</evidence>
<dbReference type="PANTHER" id="PTHR46735">
    <property type="entry name" value="CALPAIN, SMALL SUBUNIT 1 A-RELATED"/>
    <property type="match status" value="1"/>
</dbReference>
<dbReference type="OrthoDB" id="424753at2759"/>
<reference evidence="10" key="1">
    <citation type="submission" date="2025-08" db="UniProtKB">
        <authorList>
            <consortium name="RefSeq"/>
        </authorList>
    </citation>
    <scope>IDENTIFICATION</scope>
    <source>
        <tissue evidence="10">Kidney</tissue>
    </source>
</reference>
<dbReference type="RefSeq" id="XP_023393690.1">
    <property type="nucleotide sequence ID" value="XM_023537922.1"/>
</dbReference>
<evidence type="ECO:0000313" key="10">
    <source>
        <dbReference type="RefSeq" id="XP_023393690.1"/>
    </source>
</evidence>
<name>A0A6P6D394_PTEVA</name>
<sequence>MGAGETVTLSTHNDSWPTRSLLPVASVHPRTPADIGLRTCEQLLQCFVHGRSLALHDFQQLWSHLQRWQAIFDKFDRDASGTMNSHELRLALNAAGLDRGPGVGRGEGTGSPSPCPPGVPAAHLAATTHKADTLACCQLLARTG</sequence>
<dbReference type="Proteomes" id="UP000515202">
    <property type="component" value="Unplaced"/>
</dbReference>
<keyword evidence="3" id="KW-0963">Cytoplasm</keyword>
<dbReference type="InterPro" id="IPR002048">
    <property type="entry name" value="EF_hand_dom"/>
</dbReference>
<dbReference type="GO" id="GO:0110158">
    <property type="term" value="C:calpain complex"/>
    <property type="evidence" value="ECO:0007669"/>
    <property type="project" value="TreeGrafter"/>
</dbReference>
<gene>
    <name evidence="10" type="primary">LOC111746871</name>
</gene>
<keyword evidence="4" id="KW-0479">Metal-binding</keyword>
<protein>
    <submittedName>
        <fullName evidence="10">Calpain-12-like</fullName>
    </submittedName>
</protein>